<dbReference type="Proteomes" id="UP000685013">
    <property type="component" value="Chromosome 4"/>
</dbReference>
<evidence type="ECO:0000256" key="13">
    <source>
        <dbReference type="ARBA" id="ARBA00036671"/>
    </source>
</evidence>
<comment type="caution">
    <text evidence="15">The sequence shown here is derived from an EMBL/GenBank/DDBJ whole genome shotgun (WGS) entry which is preliminary data.</text>
</comment>
<name>A0AAV6NRZ6_9ROSI</name>
<keyword evidence="7 14" id="KW-0276">Fatty acid metabolism</keyword>
<evidence type="ECO:0000256" key="8">
    <source>
        <dbReference type="ARBA" id="ARBA00022989"/>
    </source>
</evidence>
<keyword evidence="12 14" id="KW-0456">Lyase</keyword>
<evidence type="ECO:0000313" key="15">
    <source>
        <dbReference type="EMBL" id="KAG6600692.1"/>
    </source>
</evidence>
<comment type="similarity">
    <text evidence="3 14">Belongs to the very long-chain fatty acids dehydratase HACD family.</text>
</comment>
<evidence type="ECO:0000256" key="4">
    <source>
        <dbReference type="ARBA" id="ARBA00013122"/>
    </source>
</evidence>
<evidence type="ECO:0000256" key="6">
    <source>
        <dbReference type="ARBA" id="ARBA00022692"/>
    </source>
</evidence>
<organism evidence="15 16">
    <name type="scientific">Cucurbita argyrosperma subsp. sororia</name>
    <dbReference type="NCBI Taxonomy" id="37648"/>
    <lineage>
        <taxon>Eukaryota</taxon>
        <taxon>Viridiplantae</taxon>
        <taxon>Streptophyta</taxon>
        <taxon>Embryophyta</taxon>
        <taxon>Tracheophyta</taxon>
        <taxon>Spermatophyta</taxon>
        <taxon>Magnoliopsida</taxon>
        <taxon>eudicotyledons</taxon>
        <taxon>Gunneridae</taxon>
        <taxon>Pentapetalae</taxon>
        <taxon>rosids</taxon>
        <taxon>fabids</taxon>
        <taxon>Cucurbitales</taxon>
        <taxon>Cucurbitaceae</taxon>
        <taxon>Cucurbiteae</taxon>
        <taxon>Cucurbita</taxon>
    </lineage>
</organism>
<keyword evidence="9 14" id="KW-0443">Lipid metabolism</keyword>
<gene>
    <name evidence="15" type="primary">PAS2</name>
    <name evidence="15" type="ORF">SDJN03_05925</name>
</gene>
<evidence type="ECO:0000256" key="7">
    <source>
        <dbReference type="ARBA" id="ARBA00022832"/>
    </source>
</evidence>
<keyword evidence="11 14" id="KW-0275">Fatty acid biosynthesis</keyword>
<keyword evidence="16" id="KW-1185">Reference proteome</keyword>
<evidence type="ECO:0000313" key="16">
    <source>
        <dbReference type="Proteomes" id="UP000685013"/>
    </source>
</evidence>
<evidence type="ECO:0000256" key="12">
    <source>
        <dbReference type="ARBA" id="ARBA00023239"/>
    </source>
</evidence>
<dbReference type="GO" id="GO:0030497">
    <property type="term" value="P:fatty acid elongation"/>
    <property type="evidence" value="ECO:0007669"/>
    <property type="project" value="TreeGrafter"/>
</dbReference>
<dbReference type="GO" id="GO:0030148">
    <property type="term" value="P:sphingolipid biosynthetic process"/>
    <property type="evidence" value="ECO:0007669"/>
    <property type="project" value="TreeGrafter"/>
</dbReference>
<comment type="pathway">
    <text evidence="2 14">Lipid metabolism; fatty acid biosynthesis.</text>
</comment>
<protein>
    <recommendedName>
        <fullName evidence="4 14">Very-long-chain (3R)-3-hydroxyacyl-CoA dehydratase</fullName>
        <ecNumber evidence="4 14">4.2.1.134</ecNumber>
    </recommendedName>
</protein>
<dbReference type="GO" id="GO:0102158">
    <property type="term" value="F:very-long-chain (3R)-3-hydroxyacyl-CoA dehydratase activity"/>
    <property type="evidence" value="ECO:0007669"/>
    <property type="project" value="UniProtKB-EC"/>
</dbReference>
<dbReference type="EC" id="4.2.1.134" evidence="4 14"/>
<dbReference type="GO" id="GO:0005789">
    <property type="term" value="C:endoplasmic reticulum membrane"/>
    <property type="evidence" value="ECO:0007669"/>
    <property type="project" value="UniProtKB-SubCell"/>
</dbReference>
<evidence type="ECO:0000256" key="1">
    <source>
        <dbReference type="ARBA" id="ARBA00004141"/>
    </source>
</evidence>
<evidence type="ECO:0000256" key="3">
    <source>
        <dbReference type="ARBA" id="ARBA00007811"/>
    </source>
</evidence>
<keyword evidence="14" id="KW-0256">Endoplasmic reticulum</keyword>
<evidence type="ECO:0000256" key="11">
    <source>
        <dbReference type="ARBA" id="ARBA00023160"/>
    </source>
</evidence>
<keyword evidence="8 14" id="KW-1133">Transmembrane helix</keyword>
<reference evidence="15 16" key="1">
    <citation type="journal article" date="2021" name="Hortic Res">
        <title>The domestication of Cucurbita argyrosperma as revealed by the genome of its wild relative.</title>
        <authorList>
            <person name="Barrera-Redondo J."/>
            <person name="Sanchez-de la Vega G."/>
            <person name="Aguirre-Liguori J.A."/>
            <person name="Castellanos-Morales G."/>
            <person name="Gutierrez-Guerrero Y.T."/>
            <person name="Aguirre-Dugua X."/>
            <person name="Aguirre-Planter E."/>
            <person name="Tenaillon M.I."/>
            <person name="Lira-Saade R."/>
            <person name="Eguiarte L.E."/>
        </authorList>
    </citation>
    <scope>NUCLEOTIDE SEQUENCE [LARGE SCALE GENOMIC DNA]</scope>
    <source>
        <strain evidence="15">JBR-2021</strain>
    </source>
</reference>
<dbReference type="AlphaFoldDB" id="A0AAV6NRZ6"/>
<accession>A0AAV6NRZ6</accession>
<comment type="caution">
    <text evidence="14">Lacks conserved residue(s) required for the propagation of feature annotation.</text>
</comment>
<feature type="transmembrane region" description="Helical" evidence="14">
    <location>
        <begin position="274"/>
        <end position="293"/>
    </location>
</feature>
<dbReference type="PANTHER" id="PTHR11035:SF3">
    <property type="entry name" value="VERY-LONG-CHAIN (3R)-3-HYDROXYACYL-COA DEHYDRATASE"/>
    <property type="match status" value="1"/>
</dbReference>
<feature type="non-terminal residue" evidence="15">
    <location>
        <position position="1"/>
    </location>
</feature>
<feature type="transmembrane region" description="Helical" evidence="14">
    <location>
        <begin position="231"/>
        <end position="254"/>
    </location>
</feature>
<proteinExistence type="inferred from homology"/>
<dbReference type="PANTHER" id="PTHR11035">
    <property type="entry name" value="VERY-LONG-CHAIN (3R)-3-HYDROXYACYL-COA DEHYDRATASE"/>
    <property type="match status" value="1"/>
</dbReference>
<evidence type="ECO:0000256" key="5">
    <source>
        <dbReference type="ARBA" id="ARBA00022516"/>
    </source>
</evidence>
<keyword evidence="5 14" id="KW-0444">Lipid biosynthesis</keyword>
<evidence type="ECO:0000256" key="14">
    <source>
        <dbReference type="RuleBase" id="RU363109"/>
    </source>
</evidence>
<dbReference type="InterPro" id="IPR007482">
    <property type="entry name" value="Tyr_Pase-like_PTPLA"/>
</dbReference>
<sequence>MADHQNKRVGCESKEPLAGNTIPPLIPDRRFGIIFFLAPDSRFRDSLLCVCFRQIIFFLLSSLHSRFRASLLCVCSRRFDLQSFSISPSMAGFLATIRRLYLSIYNWTLFVGWVQVFYFSVKQLKESGHQQVYNAVERPLQFAQTAAVLEILHGLVGLVRSPVTATLPQIGSRLYLTWGILWSFPEVRNHVLVSSLVISWSITEIIRYSFYGMKEAFGFAPSLLLWLRYSTFLLLYVTGITSEVGLVYLALPYMKESGKYSFRMPNKWNFSFDYLYGAMLILAIYVPGSPHMYRYMLVQRSKALSKSKKE</sequence>
<dbReference type="EMBL" id="JAGKQH010000004">
    <property type="protein sequence ID" value="KAG6600692.1"/>
    <property type="molecule type" value="Genomic_DNA"/>
</dbReference>
<feature type="transmembrane region" description="Helical" evidence="14">
    <location>
        <begin position="100"/>
        <end position="121"/>
    </location>
</feature>
<evidence type="ECO:0000256" key="2">
    <source>
        <dbReference type="ARBA" id="ARBA00005194"/>
    </source>
</evidence>
<feature type="transmembrane region" description="Helical" evidence="14">
    <location>
        <begin position="191"/>
        <end position="210"/>
    </location>
</feature>
<comment type="subcellular location">
    <subcellularLocation>
        <location evidence="14">Endoplasmic reticulum membrane</location>
        <topology evidence="14">Multi-pass membrane protein</topology>
    </subcellularLocation>
    <subcellularLocation>
        <location evidence="1">Membrane</location>
        <topology evidence="1">Multi-pass membrane protein</topology>
    </subcellularLocation>
</comment>
<comment type="function">
    <text evidence="14">Catalyzes the third of the four reactions of the long-chain fatty acids elongation cycle. This endoplasmic reticulum-bound enzymatic process, allows the addition of two carbons to the chain of long- and very long-chain fatty acids/VLCFAs per cycle. This enzyme catalyzes the dehydration of the 3-hydroxyacyl-CoA intermediate into trans-2,3-enoyl-CoA, within each cycle of fatty acid elongation. Thereby, it participates to the production of VLCFAs of different chain lengths that are involved in multiple biological processes as precursors of membrane lipids and lipid mediators.</text>
</comment>
<dbReference type="GO" id="GO:0042761">
    <property type="term" value="P:very long-chain fatty acid biosynthetic process"/>
    <property type="evidence" value="ECO:0007669"/>
    <property type="project" value="TreeGrafter"/>
</dbReference>
<dbReference type="Pfam" id="PF04387">
    <property type="entry name" value="PTPLA"/>
    <property type="match status" value="1"/>
</dbReference>
<evidence type="ECO:0000256" key="9">
    <source>
        <dbReference type="ARBA" id="ARBA00023098"/>
    </source>
</evidence>
<comment type="catalytic activity">
    <reaction evidence="13 14">
        <text>a very-long-chain (3R)-3-hydroxyacyl-CoA = a very-long-chain (2E)-enoyl-CoA + H2O</text>
        <dbReference type="Rhea" id="RHEA:45812"/>
        <dbReference type="ChEBI" id="CHEBI:15377"/>
        <dbReference type="ChEBI" id="CHEBI:83728"/>
        <dbReference type="ChEBI" id="CHEBI:85440"/>
        <dbReference type="EC" id="4.2.1.134"/>
    </reaction>
</comment>
<keyword evidence="6 14" id="KW-0812">Transmembrane</keyword>
<evidence type="ECO:0000256" key="10">
    <source>
        <dbReference type="ARBA" id="ARBA00023136"/>
    </source>
</evidence>
<keyword evidence="10 14" id="KW-0472">Membrane</keyword>